<comment type="caution">
    <text evidence="1">The sequence shown here is derived from an EMBL/GenBank/DDBJ whole genome shotgun (WGS) entry which is preliminary data.</text>
</comment>
<sequence length="560" mass="62091">MGWVRDMITKAAIKILKIQPALENRNIIVRESSSFETNALRNRLWYRGEPSELEQFFKQTALDPVSKGRFWAAVPSDGLSIRKIHSGLPAMIADRLSDIVIADMDSIELKNQPDTELWNEISKDNKADKLLGEAITDTLIEGDGAFKITVDTDITEYPMIEFYSGERVDYTYKRGRLQEVIFYTDYAVKEKEYRLAETYGKGYIRYKLYDSFGKEVSLNMVSETAALQDITFTGDFIMAVPLMFFKSPKWQGRGKSIFDGGKSDDFDALDEVISQWVDAVRSGRVQKYIPEDLIPKNPETGALLKPNPFDNQFIAIGSSFSEDAKSQINTVQPQIMYEAFVASYASILDVCLQGIISPSTLGIDLKKTENAEAQREKEKATLYTRGKIIDALNEVIPQLVNTVLKVYDTMSEKNAGEYEAAVTFGEYASPAFDTVVETVGKAKSFGIMSIERCVEELYGDTWTDEEKAAEVARLKAEQSAVMDEPSVAGQDGDITDDETGNIEGTKSLNLNGAQMASLLAVVRSVKAGEISSAAAIALVTSSFGMTDSQARSILEDNNAI</sequence>
<name>A0A318XRE7_9FIRM</name>
<dbReference type="RefSeq" id="WP_242981102.1">
    <property type="nucleotide sequence ID" value="NZ_QKMR01000001.1"/>
</dbReference>
<protein>
    <recommendedName>
        <fullName evidence="3">SPP1 Gp6-like portal protein</fullName>
    </recommendedName>
</protein>
<dbReference type="EMBL" id="QKMR01000001">
    <property type="protein sequence ID" value="PYG90147.1"/>
    <property type="molecule type" value="Genomic_DNA"/>
</dbReference>
<dbReference type="AlphaFoldDB" id="A0A318XRE7"/>
<dbReference type="Proteomes" id="UP000248132">
    <property type="component" value="Unassembled WGS sequence"/>
</dbReference>
<proteinExistence type="predicted"/>
<gene>
    <name evidence="1" type="ORF">LY28_00027</name>
</gene>
<evidence type="ECO:0000313" key="1">
    <source>
        <dbReference type="EMBL" id="PYG90147.1"/>
    </source>
</evidence>
<keyword evidence="2" id="KW-1185">Reference proteome</keyword>
<evidence type="ECO:0008006" key="3">
    <source>
        <dbReference type="Google" id="ProtNLM"/>
    </source>
</evidence>
<organism evidence="1 2">
    <name type="scientific">Ruminiclostridium sufflavum DSM 19573</name>
    <dbReference type="NCBI Taxonomy" id="1121337"/>
    <lineage>
        <taxon>Bacteria</taxon>
        <taxon>Bacillati</taxon>
        <taxon>Bacillota</taxon>
        <taxon>Clostridia</taxon>
        <taxon>Eubacteriales</taxon>
        <taxon>Oscillospiraceae</taxon>
        <taxon>Ruminiclostridium</taxon>
    </lineage>
</organism>
<evidence type="ECO:0000313" key="2">
    <source>
        <dbReference type="Proteomes" id="UP000248132"/>
    </source>
</evidence>
<accession>A0A318XRE7</accession>
<reference evidence="1 2" key="1">
    <citation type="submission" date="2018-06" db="EMBL/GenBank/DDBJ databases">
        <title>Genomic Encyclopedia of Type Strains, Phase I: the one thousand microbial genomes (KMG-I) project.</title>
        <authorList>
            <person name="Kyrpides N."/>
        </authorList>
    </citation>
    <scope>NUCLEOTIDE SEQUENCE [LARGE SCALE GENOMIC DNA]</scope>
    <source>
        <strain evidence="1 2">DSM 19573</strain>
    </source>
</reference>